<evidence type="ECO:0000256" key="1">
    <source>
        <dbReference type="ARBA" id="ARBA00000085"/>
    </source>
</evidence>
<dbReference type="Proteomes" id="UP000502665">
    <property type="component" value="Chromosome"/>
</dbReference>
<evidence type="ECO:0000256" key="2">
    <source>
        <dbReference type="ARBA" id="ARBA00012438"/>
    </source>
</evidence>
<dbReference type="PANTHER" id="PTHR24421:SF10">
    <property type="entry name" value="NITRATE_NITRITE SENSOR PROTEIN NARQ"/>
    <property type="match status" value="1"/>
</dbReference>
<evidence type="ECO:0000256" key="6">
    <source>
        <dbReference type="ARBA" id="ARBA00022777"/>
    </source>
</evidence>
<keyword evidence="7" id="KW-0067">ATP-binding</keyword>
<dbReference type="GO" id="GO:0000155">
    <property type="term" value="F:phosphorelay sensor kinase activity"/>
    <property type="evidence" value="ECO:0007669"/>
    <property type="project" value="InterPro"/>
</dbReference>
<protein>
    <recommendedName>
        <fullName evidence="2">histidine kinase</fullName>
        <ecNumber evidence="2">2.7.13.3</ecNumber>
    </recommendedName>
</protein>
<evidence type="ECO:0000313" key="15">
    <source>
        <dbReference type="Proteomes" id="UP000502665"/>
    </source>
</evidence>
<evidence type="ECO:0000256" key="10">
    <source>
        <dbReference type="SAM" id="Phobius"/>
    </source>
</evidence>
<accession>A0A6M4WS71</accession>
<dbReference type="AlphaFoldDB" id="A0A6M4WS71"/>
<dbReference type="RefSeq" id="WP_171398452.1">
    <property type="nucleotide sequence ID" value="NZ_CP049838.1"/>
</dbReference>
<evidence type="ECO:0000259" key="13">
    <source>
        <dbReference type="Pfam" id="PF23539"/>
    </source>
</evidence>
<gene>
    <name evidence="14" type="ORF">G9272_23985</name>
</gene>
<keyword evidence="4" id="KW-0808">Transferase</keyword>
<dbReference type="CDD" id="cd16917">
    <property type="entry name" value="HATPase_UhpB-NarQ-NarX-like"/>
    <property type="match status" value="1"/>
</dbReference>
<dbReference type="GO" id="GO:0046983">
    <property type="term" value="F:protein dimerization activity"/>
    <property type="evidence" value="ECO:0007669"/>
    <property type="project" value="InterPro"/>
</dbReference>
<evidence type="ECO:0000256" key="9">
    <source>
        <dbReference type="SAM" id="MobiDB-lite"/>
    </source>
</evidence>
<dbReference type="EC" id="2.7.13.3" evidence="2"/>
<feature type="domain" description="Histidine kinase/HSP90-like ATPase" evidence="11">
    <location>
        <begin position="362"/>
        <end position="451"/>
    </location>
</feature>
<keyword evidence="10" id="KW-0472">Membrane</keyword>
<feature type="domain" description="DUF7134" evidence="13">
    <location>
        <begin position="66"/>
        <end position="214"/>
    </location>
</feature>
<feature type="transmembrane region" description="Helical" evidence="10">
    <location>
        <begin position="71"/>
        <end position="91"/>
    </location>
</feature>
<keyword evidence="15" id="KW-1185">Reference proteome</keyword>
<dbReference type="InterPro" id="IPR003594">
    <property type="entry name" value="HATPase_dom"/>
</dbReference>
<evidence type="ECO:0000256" key="3">
    <source>
        <dbReference type="ARBA" id="ARBA00022553"/>
    </source>
</evidence>
<dbReference type="PANTHER" id="PTHR24421">
    <property type="entry name" value="NITRATE/NITRITE SENSOR PROTEIN NARX-RELATED"/>
    <property type="match status" value="1"/>
</dbReference>
<dbReference type="Pfam" id="PF07730">
    <property type="entry name" value="HisKA_3"/>
    <property type="match status" value="1"/>
</dbReference>
<keyword evidence="6 14" id="KW-0418">Kinase</keyword>
<dbReference type="GO" id="GO:0005524">
    <property type="term" value="F:ATP binding"/>
    <property type="evidence" value="ECO:0007669"/>
    <property type="project" value="UniProtKB-KW"/>
</dbReference>
<dbReference type="Gene3D" id="3.30.565.10">
    <property type="entry name" value="Histidine kinase-like ATPase, C-terminal domain"/>
    <property type="match status" value="1"/>
</dbReference>
<dbReference type="InterPro" id="IPR036890">
    <property type="entry name" value="HATPase_C_sf"/>
</dbReference>
<keyword evidence="10" id="KW-1133">Transmembrane helix</keyword>
<dbReference type="SUPFAM" id="SSF55874">
    <property type="entry name" value="ATPase domain of HSP90 chaperone/DNA topoisomerase II/histidine kinase"/>
    <property type="match status" value="1"/>
</dbReference>
<evidence type="ECO:0000256" key="5">
    <source>
        <dbReference type="ARBA" id="ARBA00022741"/>
    </source>
</evidence>
<dbReference type="GO" id="GO:0016020">
    <property type="term" value="C:membrane"/>
    <property type="evidence" value="ECO:0007669"/>
    <property type="project" value="InterPro"/>
</dbReference>
<reference evidence="14" key="1">
    <citation type="submission" date="2020-03" db="EMBL/GenBank/DDBJ databases">
        <title>Molecular networking-based the target discovery of potent antiproliferative macrolactams: 5/6/7/16 polycyclic ansamycins and glycosylated trienomycin from Streptomyces cacaoi subsp. asoensis.</title>
        <authorList>
            <person name="Liu L.-L."/>
        </authorList>
    </citation>
    <scope>NUCLEOTIDE SEQUENCE [LARGE SCALE GENOMIC DNA]</scope>
    <source>
        <strain evidence="14">H2S5</strain>
    </source>
</reference>
<dbReference type="InterPro" id="IPR055558">
    <property type="entry name" value="DUF7134"/>
</dbReference>
<feature type="transmembrane region" description="Helical" evidence="10">
    <location>
        <begin position="144"/>
        <end position="165"/>
    </location>
</feature>
<evidence type="ECO:0000259" key="11">
    <source>
        <dbReference type="Pfam" id="PF02518"/>
    </source>
</evidence>
<feature type="region of interest" description="Disordered" evidence="9">
    <location>
        <begin position="312"/>
        <end position="331"/>
    </location>
</feature>
<dbReference type="EMBL" id="CP049838">
    <property type="protein sequence ID" value="QJT02968.1"/>
    <property type="molecule type" value="Genomic_DNA"/>
</dbReference>
<keyword evidence="3" id="KW-0597">Phosphoprotein</keyword>
<name>A0A6M4WS71_9ACTN</name>
<feature type="compositionally biased region" description="Low complexity" evidence="9">
    <location>
        <begin position="9"/>
        <end position="30"/>
    </location>
</feature>
<proteinExistence type="predicted"/>
<feature type="transmembrane region" description="Helical" evidence="10">
    <location>
        <begin position="103"/>
        <end position="124"/>
    </location>
</feature>
<feature type="domain" description="Signal transduction histidine kinase subgroup 3 dimerisation and phosphoacceptor" evidence="12">
    <location>
        <begin position="249"/>
        <end position="314"/>
    </location>
</feature>
<keyword evidence="8" id="KW-0902">Two-component regulatory system</keyword>
<evidence type="ECO:0000259" key="12">
    <source>
        <dbReference type="Pfam" id="PF07730"/>
    </source>
</evidence>
<keyword evidence="5" id="KW-0547">Nucleotide-binding</keyword>
<feature type="region of interest" description="Disordered" evidence="9">
    <location>
        <begin position="1"/>
        <end position="41"/>
    </location>
</feature>
<dbReference type="Gene3D" id="1.20.5.1930">
    <property type="match status" value="1"/>
</dbReference>
<evidence type="ECO:0000256" key="8">
    <source>
        <dbReference type="ARBA" id="ARBA00023012"/>
    </source>
</evidence>
<dbReference type="Pfam" id="PF02518">
    <property type="entry name" value="HATPase_c"/>
    <property type="match status" value="1"/>
</dbReference>
<evidence type="ECO:0000256" key="7">
    <source>
        <dbReference type="ARBA" id="ARBA00022840"/>
    </source>
</evidence>
<dbReference type="InterPro" id="IPR050482">
    <property type="entry name" value="Sensor_HK_TwoCompSys"/>
</dbReference>
<keyword evidence="10" id="KW-0812">Transmembrane</keyword>
<dbReference type="Pfam" id="PF23539">
    <property type="entry name" value="DUF7134"/>
    <property type="match status" value="1"/>
</dbReference>
<comment type="catalytic activity">
    <reaction evidence="1">
        <text>ATP + protein L-histidine = ADP + protein N-phospho-L-histidine.</text>
        <dbReference type="EC" id="2.7.13.3"/>
    </reaction>
</comment>
<feature type="transmembrane region" description="Helical" evidence="10">
    <location>
        <begin position="172"/>
        <end position="191"/>
    </location>
</feature>
<dbReference type="InterPro" id="IPR011712">
    <property type="entry name" value="Sig_transdc_His_kin_sub3_dim/P"/>
</dbReference>
<sequence length="468" mass="49438">MDHTRSGHPGRAGTASPSAGSAKPGAALPSEPTLGRGDVRPGPEAVWAHPVMRTLLRVLGRLRAADRRRPWLLDTAVVVLVAAAAPPDLLVHSPGHPVSRPVGAGLPVGVVLAIAAVLVVPLWWRRRAPAEVFGVCLVVCPVMWSLGLGPAAAAVLLIALFDLALHASPRAICWALPATVAGWVLIVVTVIPAASPVAFLFLSTGTGIGAVALGLTFRISRLYLSALRDRAARLEIERDQRARLTAAAERSRIAREMHDIVGHNLSVMVNLADGAAVLTTRDPDRTEQALHLIGDTGRQAMDELRRVLGVLRESSEPEDDSSPRSPQPGVRDLETLLDRVRAAGLPVVYRTVGPVDRLGRGVQLAVFRVVQEALTNTLKHVGPGATADVTVAIEGRLLRVRVADTGSLSRRPPTAHRGDSGHGLVGIRQRASLYDGTVTIGPRDDGQGWIVDVLMDPSASATSGEPTP</sequence>
<feature type="transmembrane region" description="Helical" evidence="10">
    <location>
        <begin position="197"/>
        <end position="220"/>
    </location>
</feature>
<evidence type="ECO:0000256" key="4">
    <source>
        <dbReference type="ARBA" id="ARBA00022679"/>
    </source>
</evidence>
<evidence type="ECO:0000313" key="14">
    <source>
        <dbReference type="EMBL" id="QJT02968.1"/>
    </source>
</evidence>
<organism evidence="14 15">
    <name type="scientific">Streptomyces asoensis</name>
    <dbReference type="NCBI Taxonomy" id="249586"/>
    <lineage>
        <taxon>Bacteria</taxon>
        <taxon>Bacillati</taxon>
        <taxon>Actinomycetota</taxon>
        <taxon>Actinomycetes</taxon>
        <taxon>Kitasatosporales</taxon>
        <taxon>Streptomycetaceae</taxon>
        <taxon>Streptomyces</taxon>
    </lineage>
</organism>